<feature type="transmembrane region" description="Helical" evidence="1">
    <location>
        <begin position="2209"/>
        <end position="2229"/>
    </location>
</feature>
<dbReference type="PANTHER" id="PTHR11319:SF35">
    <property type="entry name" value="OUTER MEMBRANE PROTEIN PMPC-RELATED"/>
    <property type="match status" value="1"/>
</dbReference>
<feature type="transmembrane region" description="Helical" evidence="1">
    <location>
        <begin position="2140"/>
        <end position="2163"/>
    </location>
</feature>
<feature type="transmembrane region" description="Helical" evidence="1">
    <location>
        <begin position="1984"/>
        <end position="2005"/>
    </location>
</feature>
<keyword evidence="1" id="KW-0812">Transmembrane</keyword>
<dbReference type="Proteomes" id="UP000683925">
    <property type="component" value="Unassembled WGS sequence"/>
</dbReference>
<feature type="transmembrane region" description="Helical" evidence="1">
    <location>
        <begin position="2175"/>
        <end position="2197"/>
    </location>
</feature>
<evidence type="ECO:0000256" key="1">
    <source>
        <dbReference type="SAM" id="Phobius"/>
    </source>
</evidence>
<evidence type="ECO:0008006" key="4">
    <source>
        <dbReference type="Google" id="ProtNLM"/>
    </source>
</evidence>
<feature type="transmembrane region" description="Helical" evidence="1">
    <location>
        <begin position="2014"/>
        <end position="2033"/>
    </location>
</feature>
<feature type="transmembrane region" description="Helical" evidence="1">
    <location>
        <begin position="2065"/>
        <end position="2091"/>
    </location>
</feature>
<name>A0A8S1UQ80_PAROT</name>
<keyword evidence="3" id="KW-1185">Reference proteome</keyword>
<dbReference type="OMA" id="LANTCYG"/>
<organism evidence="2 3">
    <name type="scientific">Paramecium octaurelia</name>
    <dbReference type="NCBI Taxonomy" id="43137"/>
    <lineage>
        <taxon>Eukaryota</taxon>
        <taxon>Sar</taxon>
        <taxon>Alveolata</taxon>
        <taxon>Ciliophora</taxon>
        <taxon>Intramacronucleata</taxon>
        <taxon>Oligohymenophorea</taxon>
        <taxon>Peniculida</taxon>
        <taxon>Parameciidae</taxon>
        <taxon>Paramecium</taxon>
    </lineage>
</organism>
<comment type="caution">
    <text evidence="2">The sequence shown here is derived from an EMBL/GenBank/DDBJ whole genome shotgun (WGS) entry which is preliminary data.</text>
</comment>
<protein>
    <recommendedName>
        <fullName evidence="4">Transmembrane protein</fullName>
    </recommendedName>
</protein>
<sequence length="2361" mass="271623">MWFFVIFALGYCQDCPSVFYLGNLYKQANLFVYSSGYKQIITSVQNAIVYLQAESGTLRSIKLTDGQSVTYLETESSNIFVGQNNELLVYSLDEDNPVKASLNFVGSVQSTYTMNSLIGVGTNQNEVILWDYQSNSVLGKAKSLVLQNILINYQILVDQAYDTLIAGTNAGGQTYLEYYTQNMQFLLESFAIDQFTLYQISTKTVSDNEFTINLYTVFAQTLTINLVDKKSSTITLTSQQVNLQLTPIEMYLVEDYIIFFSSTCQYQKYDIKSNSVGNLNSWNSNCPNNIKQLQFSIEDQLIILLLNNPQDRDEMIQIYQLDTNLIGTQIRSFYYLQDSISQSFILQSKYIVEVGKTSSDIYIYNQWYQLQQIITVNNNNNYAIQIIQQDLILILYQNGLVVTLSQTSQTCQFTQYQCYSYSLQSQFQFSTVATYTTQLVSQFQYNNIIYVIYALNNNIYCYSFQSGAFSLTPTNQQTLTSNVLQILTSTNSIYFLLSDNTLYQCQFSVATTNTNLQSQYQYTISNVNYVTQNSQVQIATNGQQIVIIQISNQQVKQISNIGVSFKQIQIYSDLLILLEQNSYRLSLFSIYNLLADDNTAAFILDTSYFSELFVLNQNFLLIQFQYCVMSIQITDYFQPPNSICNFNQVYSSNSQNYINTEISLTNFYILYQTIEQLEGLSGFVQINKQNIIWNRIIIDQSINKLVSLEIKGSSPTQSSLIIAQEIKNFQQITLQDLTLILPQQILTLSKMISATVDNCQLVFNNNFYYYFQLKQITNFQLFTISMSNQDMAKPFIQASSVDTIQLIDIEITQTKLQQLVQIDTATFLYIQNLQVQNCECIQQQQYKQLFQYFSLKIEATQFIGNQLCSSLFNNIIIDNNGLSHMIVIDLTIKNNNIQQYGGAAIVNYVQSSVFQTSNVYLQSVTLQNNQYQQQDQIYAFQFQNGGTFQGQNILFDNSSILISSFKHLQINNFTFSNPSQLSINIAEIPQISISLITFNIGSVYQDGFIQIINEKDYVCTNFQCQIQISKVVMNQITLISQSLANTCYGLNIQLRSQFYVQLSQLNFTNLNLQAADSNFIVSSTALFFQGFQSQLLISTSNFQQIQYSLSTSVLILSAQVITLNTITVNQINFIGSVYYGTQSEKGGFAQISCASLYVQFSKFSYISSYSGSLFIIQMYHADGIDPSLSFADNTISYIYSFGYGAIYIDNAVDLTTISFKSNSFLEICSLKDGGLLFVQKEQQISYPQLNISQLSIINIDDVLPYQFNRTIYFSQNTFSNLYSSNGSIIIASLYNITFKDNYFNSNNITGTPQKFNSIQITQGSLFFLEYCVLILQNFTITQFKNFANQKNEGEIIYSFKSWIQLNFCTFSDIIVKNSNLFYINLSYLKSDTLILQNIVQNQSSTDKSLVEIYDSAVYMLFAQFQLLQCLNFKCISSGFYIKTSYSYMIGGSCIDSRGNYGGCFYLSLKQQWAIFDSLIFDHNYVNSSGGTILADLQNVSSMTILNTLFQNNIAADSGGCVYINSFKQSFDINQIQDNPVIYINQSQFINNVAQKYGGALKTLVFNPLIDKLTTFINNSAFIEGDNISSYPSALFLTSPLDPEMPNNYVYNESLEPVQGYYFIPYSNNGQYFLKYFKSGDTVQYPLRFILKSSNNQTMYDDQAYLKIYPSGSENYSLSISDPSRGNNEVRFKDGFFTLSNLTAIGIPDTEYPFYISTDQIKSLSKYKYYYVSNYNYTFFVVFRKCLYGEIWQSFDNYTVCYQCPQGFYSFDLPTPQDKGQCQVCPLVSKYRIQCFGGAQTNLEPVYWRENITTLQIYKCDPEFSDCVGGITQDQCGDGYTGRMCQACDYQNNYARDSRSICILCSQVDWPIAIILLSSIGIFLYFTMSIFFLAQDVVILCVLPCLNQMLPPLKKIGSNLGQVKDLNSLLKIFLAYYQKISLVSKIVVDIPSQVQDTSDSSIFDFSLECPMINVNDYVPMVYVNYIIEVLKPISSMVIFMFIWWILFRNQKIKRGIYYTATWLIIWLFYLPSFYEKTLQLLNCKSIGDGRYLKPDLNQDCYGTEHFFYTLFISIPCLLFFVVYVPAMLLYNIRNDMRKKDKRPLRKYKYYYINGEFTEKYYYWEFVRLLEKILIQTAIEIFFYDTTYMAESCLIIVLMYGIASFATQPYGYKRQNFVNVISSFTAFGTIYIALVIATLKNQNTDPNAPIIIFFEILLAIINVIYALWMAWKLFIVLLPVLFVNIEQIQRKVANIRCLRKLALNERLRAKLLFKQIGQKIIVINLIKKHAMIRYLKKEQKDQQLMQIEEKIRNRKQTAAQDALNYILRNNQEFELKLNGNNQEYDNDYQLQYVELEEPEKQNQ</sequence>
<gene>
    <name evidence="2" type="ORF">POCTA_138.1.T0470183</name>
</gene>
<reference evidence="2" key="1">
    <citation type="submission" date="2021-01" db="EMBL/GenBank/DDBJ databases">
        <authorList>
            <consortium name="Genoscope - CEA"/>
            <person name="William W."/>
        </authorList>
    </citation>
    <scope>NUCLEOTIDE SEQUENCE</scope>
</reference>
<keyword evidence="1" id="KW-1133">Transmembrane helix</keyword>
<dbReference type="PANTHER" id="PTHR11319">
    <property type="entry name" value="G PROTEIN-COUPLED RECEPTOR-RELATED"/>
    <property type="match status" value="1"/>
</dbReference>
<dbReference type="EMBL" id="CAJJDP010000047">
    <property type="protein sequence ID" value="CAD8165899.1"/>
    <property type="molecule type" value="Genomic_DNA"/>
</dbReference>
<dbReference type="OrthoDB" id="299743at2759"/>
<accession>A0A8S1UQ80</accession>
<keyword evidence="1" id="KW-0472">Membrane</keyword>
<evidence type="ECO:0000313" key="2">
    <source>
        <dbReference type="EMBL" id="CAD8165899.1"/>
    </source>
</evidence>
<evidence type="ECO:0000313" key="3">
    <source>
        <dbReference type="Proteomes" id="UP000683925"/>
    </source>
</evidence>
<proteinExistence type="predicted"/>